<dbReference type="EMBL" id="JACHEN010000015">
    <property type="protein sequence ID" value="MBB6216521.1"/>
    <property type="molecule type" value="Genomic_DNA"/>
</dbReference>
<comment type="caution">
    <text evidence="2">The sequence shown here is derived from an EMBL/GenBank/DDBJ whole genome shotgun (WGS) entry which is preliminary data.</text>
</comment>
<feature type="domain" description="Ribosomal protein eL8/eL30/eS12/Gadd45" evidence="1">
    <location>
        <begin position="7"/>
        <end position="89"/>
    </location>
</feature>
<dbReference type="NCBIfam" id="NF004078">
    <property type="entry name" value="PRK05583.1"/>
    <property type="match status" value="1"/>
</dbReference>
<dbReference type="InterPro" id="IPR004038">
    <property type="entry name" value="Ribosomal_eL8/eL30/eS12/Gad45"/>
</dbReference>
<protein>
    <submittedName>
        <fullName evidence="2">Ribosomal protein L7Ae-like RNA K-turn-binding protein</fullName>
    </submittedName>
</protein>
<evidence type="ECO:0000259" key="1">
    <source>
        <dbReference type="Pfam" id="PF01248"/>
    </source>
</evidence>
<organism evidence="2 3">
    <name type="scientific">Anaerosolibacter carboniphilus</name>
    <dbReference type="NCBI Taxonomy" id="1417629"/>
    <lineage>
        <taxon>Bacteria</taxon>
        <taxon>Bacillati</taxon>
        <taxon>Bacillota</taxon>
        <taxon>Clostridia</taxon>
        <taxon>Peptostreptococcales</taxon>
        <taxon>Thermotaleaceae</taxon>
        <taxon>Anaerosolibacter</taxon>
    </lineage>
</organism>
<dbReference type="Pfam" id="PF01248">
    <property type="entry name" value="Ribosomal_L7Ae"/>
    <property type="match status" value="1"/>
</dbReference>
<sequence>MDKKILSFFGLAQRSGNLITGEDTCEIHIKKGHVRLVIVPQDASENTKKKFRDMCEFRKIQYVVFGRREELSSAVGKSNRAVYAIKDTAFASKIYSLIMESIEDLNSLGGE</sequence>
<dbReference type="Proteomes" id="UP000579281">
    <property type="component" value="Unassembled WGS sequence"/>
</dbReference>
<dbReference type="SUPFAM" id="SSF55315">
    <property type="entry name" value="L30e-like"/>
    <property type="match status" value="1"/>
</dbReference>
<keyword evidence="3" id="KW-1185">Reference proteome</keyword>
<dbReference type="InterPro" id="IPR029064">
    <property type="entry name" value="Ribosomal_eL30-like_sf"/>
</dbReference>
<proteinExistence type="predicted"/>
<dbReference type="GO" id="GO:0005840">
    <property type="term" value="C:ribosome"/>
    <property type="evidence" value="ECO:0007669"/>
    <property type="project" value="UniProtKB-KW"/>
</dbReference>
<dbReference type="Gene3D" id="3.30.1330.30">
    <property type="match status" value="1"/>
</dbReference>
<name>A0A841KSZ3_9FIRM</name>
<keyword evidence="2" id="KW-0689">Ribosomal protein</keyword>
<evidence type="ECO:0000313" key="3">
    <source>
        <dbReference type="Proteomes" id="UP000579281"/>
    </source>
</evidence>
<keyword evidence="2" id="KW-0687">Ribonucleoprotein</keyword>
<dbReference type="RefSeq" id="WP_184311054.1">
    <property type="nucleotide sequence ID" value="NZ_JACHEN010000015.1"/>
</dbReference>
<accession>A0A841KSZ3</accession>
<evidence type="ECO:0000313" key="2">
    <source>
        <dbReference type="EMBL" id="MBB6216521.1"/>
    </source>
</evidence>
<reference evidence="2 3" key="1">
    <citation type="submission" date="2020-08" db="EMBL/GenBank/DDBJ databases">
        <title>Genomic Encyclopedia of Type Strains, Phase IV (KMG-IV): sequencing the most valuable type-strain genomes for metagenomic binning, comparative biology and taxonomic classification.</title>
        <authorList>
            <person name="Goeker M."/>
        </authorList>
    </citation>
    <scope>NUCLEOTIDE SEQUENCE [LARGE SCALE GENOMIC DNA]</scope>
    <source>
        <strain evidence="2 3">DSM 103526</strain>
    </source>
</reference>
<dbReference type="AlphaFoldDB" id="A0A841KSZ3"/>
<gene>
    <name evidence="2" type="ORF">HNQ80_002623</name>
</gene>